<dbReference type="InterPro" id="IPR007110">
    <property type="entry name" value="Ig-like_dom"/>
</dbReference>
<dbReference type="OrthoDB" id="6244967at2759"/>
<dbReference type="InterPro" id="IPR003598">
    <property type="entry name" value="Ig_sub2"/>
</dbReference>
<evidence type="ECO:0000256" key="4">
    <source>
        <dbReference type="ARBA" id="ARBA00023319"/>
    </source>
</evidence>
<accession>A0A8J2M4S5</accession>
<evidence type="ECO:0000256" key="3">
    <source>
        <dbReference type="ARBA" id="ARBA00023157"/>
    </source>
</evidence>
<dbReference type="PANTHER" id="PTHR12231:SF253">
    <property type="entry name" value="DPR-INTERACTING PROTEIN ETA, ISOFORM B-RELATED"/>
    <property type="match status" value="1"/>
</dbReference>
<feature type="signal peptide" evidence="5">
    <location>
        <begin position="1"/>
        <end position="20"/>
    </location>
</feature>
<reference evidence="7" key="1">
    <citation type="submission" date="2021-09" db="EMBL/GenBank/DDBJ databases">
        <authorList>
            <consortium name="Pathogen Informatics"/>
        </authorList>
    </citation>
    <scope>NUCLEOTIDE SEQUENCE</scope>
</reference>
<dbReference type="FunFam" id="2.60.40.10:FF:002544">
    <property type="entry name" value="L1 CAM ADhesion molecule homolog"/>
    <property type="match status" value="1"/>
</dbReference>
<keyword evidence="8" id="KW-1185">Reference proteome</keyword>
<evidence type="ECO:0000259" key="6">
    <source>
        <dbReference type="PROSITE" id="PS50835"/>
    </source>
</evidence>
<dbReference type="SMART" id="SM00409">
    <property type="entry name" value="IG"/>
    <property type="match status" value="4"/>
</dbReference>
<evidence type="ECO:0000313" key="7">
    <source>
        <dbReference type="EMBL" id="CAG9535098.1"/>
    </source>
</evidence>
<protein>
    <recommendedName>
        <fullName evidence="6">Ig-like domain-containing protein</fullName>
    </recommendedName>
</protein>
<dbReference type="SMART" id="SM00408">
    <property type="entry name" value="IGc2"/>
    <property type="match status" value="4"/>
</dbReference>
<feature type="domain" description="Ig-like" evidence="6">
    <location>
        <begin position="337"/>
        <end position="416"/>
    </location>
</feature>
<dbReference type="Gene3D" id="2.60.40.10">
    <property type="entry name" value="Immunoglobulins"/>
    <property type="match status" value="4"/>
</dbReference>
<dbReference type="PROSITE" id="PS50835">
    <property type="entry name" value="IG_LIKE"/>
    <property type="match status" value="4"/>
</dbReference>
<dbReference type="EMBL" id="CAKAEH010001353">
    <property type="protein sequence ID" value="CAG9535098.1"/>
    <property type="molecule type" value="Genomic_DNA"/>
</dbReference>
<sequence>MNPLSIPLFSLFQFVAFTTTLGPPKLNPENSDKVWFQMNPTDVARSKLILPCYATGNPETYEWFKDGKRLKVDGNRIAWEKQFQSGTIIINDARDNDQGYYQCHASNIFGTAVSNKLHAQIGVLDHFVPRGVRRLIAEEGRSLSIPCDDIPHGVPKPSVFWLYRDAQRTDIIGTIQRKHITVDTEGTLHFTAVEKQDDQPNLIYQCAATSPVLHGEYRAGNEFQLIVDPATSEKSHFLESNRTATHKLWFSPEEVSVKVGTKLKLMCIFGGRPLPNITWSKLSGKLPLTRLKDFKSQEADYGKALIIENVHLEDAGIYECRSQHLFHRMHVTVIAAPFWIDKPPQDIDEPEGSAAEIHCVTSGIPTPIVQWFINGVPLHELADNNRRMILNNGQILRIVNLDHDIDTAVYQCNASNPFGYVFGNAFVNVRAYAPYFKMPSHRVWNVVRKSTVEISCHVDAAPEAMVKWVDANDHSIAVVLGKIDRKQQYFAIGSVILHSTARTNLRKRLDDSN</sequence>
<comment type="caution">
    <text evidence="7">The sequence shown here is derived from an EMBL/GenBank/DDBJ whole genome shotgun (WGS) entry which is preliminary data.</text>
</comment>
<dbReference type="InterPro" id="IPR051170">
    <property type="entry name" value="Neural/epithelial_adhesion"/>
</dbReference>
<keyword evidence="4" id="KW-0393">Immunoglobulin domain</keyword>
<name>A0A8J2M4S5_9BILA</name>
<dbReference type="SUPFAM" id="SSF48726">
    <property type="entry name" value="Immunoglobulin"/>
    <property type="match status" value="5"/>
</dbReference>
<proteinExistence type="predicted"/>
<keyword evidence="3" id="KW-1015">Disulfide bond</keyword>
<feature type="chain" id="PRO_5035305946" description="Ig-like domain-containing protein" evidence="5">
    <location>
        <begin position="21"/>
        <end position="513"/>
    </location>
</feature>
<gene>
    <name evidence="7" type="ORF">CJOHNSTONI_LOCUS5172</name>
</gene>
<dbReference type="InterPro" id="IPR036179">
    <property type="entry name" value="Ig-like_dom_sf"/>
</dbReference>
<dbReference type="InterPro" id="IPR003599">
    <property type="entry name" value="Ig_sub"/>
</dbReference>
<feature type="domain" description="Ig-like" evidence="6">
    <location>
        <begin position="24"/>
        <end position="114"/>
    </location>
</feature>
<keyword evidence="2" id="KW-0677">Repeat</keyword>
<evidence type="ECO:0000256" key="2">
    <source>
        <dbReference type="ARBA" id="ARBA00022737"/>
    </source>
</evidence>
<evidence type="ECO:0000256" key="1">
    <source>
        <dbReference type="ARBA" id="ARBA00022729"/>
    </source>
</evidence>
<dbReference type="Proteomes" id="UP000746747">
    <property type="component" value="Unassembled WGS sequence"/>
</dbReference>
<dbReference type="InterPro" id="IPR013098">
    <property type="entry name" value="Ig_I-set"/>
</dbReference>
<dbReference type="InterPro" id="IPR013783">
    <property type="entry name" value="Ig-like_fold"/>
</dbReference>
<feature type="domain" description="Ig-like" evidence="6">
    <location>
        <begin position="229"/>
        <end position="332"/>
    </location>
</feature>
<dbReference type="Pfam" id="PF13927">
    <property type="entry name" value="Ig_3"/>
    <property type="match status" value="2"/>
</dbReference>
<dbReference type="PANTHER" id="PTHR12231">
    <property type="entry name" value="CTX-RELATED TYPE I TRANSMEMBRANE PROTEIN"/>
    <property type="match status" value="1"/>
</dbReference>
<dbReference type="Pfam" id="PF07679">
    <property type="entry name" value="I-set"/>
    <property type="match status" value="1"/>
</dbReference>
<dbReference type="AlphaFoldDB" id="A0A8J2M4S5"/>
<evidence type="ECO:0000313" key="8">
    <source>
        <dbReference type="Proteomes" id="UP000746747"/>
    </source>
</evidence>
<organism evidence="7 8">
    <name type="scientific">Cercopithifilaria johnstoni</name>
    <dbReference type="NCBI Taxonomy" id="2874296"/>
    <lineage>
        <taxon>Eukaryota</taxon>
        <taxon>Metazoa</taxon>
        <taxon>Ecdysozoa</taxon>
        <taxon>Nematoda</taxon>
        <taxon>Chromadorea</taxon>
        <taxon>Rhabditida</taxon>
        <taxon>Spirurina</taxon>
        <taxon>Spiruromorpha</taxon>
        <taxon>Filarioidea</taxon>
        <taxon>Onchocercidae</taxon>
        <taxon>Cercopithifilaria</taxon>
    </lineage>
</organism>
<dbReference type="GO" id="GO:0043005">
    <property type="term" value="C:neuron projection"/>
    <property type="evidence" value="ECO:0007669"/>
    <property type="project" value="TreeGrafter"/>
</dbReference>
<feature type="domain" description="Ig-like" evidence="6">
    <location>
        <begin position="129"/>
        <end position="210"/>
    </location>
</feature>
<keyword evidence="1 5" id="KW-0732">Signal</keyword>
<feature type="non-terminal residue" evidence="7">
    <location>
        <position position="1"/>
    </location>
</feature>
<evidence type="ECO:0000256" key="5">
    <source>
        <dbReference type="SAM" id="SignalP"/>
    </source>
</evidence>